<keyword evidence="5" id="KW-0175">Coiled coil</keyword>
<evidence type="ECO:0000256" key="3">
    <source>
        <dbReference type="ARBA" id="ARBA00022801"/>
    </source>
</evidence>
<reference evidence="8" key="1">
    <citation type="submission" date="2020-11" db="EMBL/GenBank/DDBJ databases">
        <title>Isolation and identification of active actinomycetes.</title>
        <authorList>
            <person name="Yu B."/>
        </authorList>
    </citation>
    <scope>NUCLEOTIDE SEQUENCE</scope>
    <source>
        <strain evidence="8">NEAU-YB345</strain>
    </source>
</reference>
<dbReference type="AlphaFoldDB" id="A0A931B8N1"/>
<dbReference type="InterPro" id="IPR038765">
    <property type="entry name" value="Papain-like_cys_pep_sf"/>
</dbReference>
<dbReference type="GO" id="GO:0006508">
    <property type="term" value="P:proteolysis"/>
    <property type="evidence" value="ECO:0007669"/>
    <property type="project" value="UniProtKB-KW"/>
</dbReference>
<dbReference type="EMBL" id="JADPRT010000010">
    <property type="protein sequence ID" value="MBF9071056.1"/>
    <property type="molecule type" value="Genomic_DNA"/>
</dbReference>
<dbReference type="PANTHER" id="PTHR47053">
    <property type="entry name" value="MUREIN DD-ENDOPEPTIDASE MEPH-RELATED"/>
    <property type="match status" value="1"/>
</dbReference>
<feature type="chain" id="PRO_5037324610" evidence="6">
    <location>
        <begin position="37"/>
        <end position="348"/>
    </location>
</feature>
<dbReference type="Proteomes" id="UP000657385">
    <property type="component" value="Unassembled WGS sequence"/>
</dbReference>
<feature type="domain" description="NlpC/P60" evidence="7">
    <location>
        <begin position="232"/>
        <end position="348"/>
    </location>
</feature>
<comment type="similarity">
    <text evidence="1">Belongs to the peptidase C40 family.</text>
</comment>
<name>A0A931B8N1_9ACTN</name>
<feature type="coiled-coil region" evidence="5">
    <location>
        <begin position="63"/>
        <end position="90"/>
    </location>
</feature>
<dbReference type="SUPFAM" id="SSF54001">
    <property type="entry name" value="Cysteine proteinases"/>
    <property type="match status" value="1"/>
</dbReference>
<proteinExistence type="inferred from homology"/>
<evidence type="ECO:0000259" key="7">
    <source>
        <dbReference type="PROSITE" id="PS51935"/>
    </source>
</evidence>
<organism evidence="8 9">
    <name type="scientific">Streptacidiphilus fuscans</name>
    <dbReference type="NCBI Taxonomy" id="2789292"/>
    <lineage>
        <taxon>Bacteria</taxon>
        <taxon>Bacillati</taxon>
        <taxon>Actinomycetota</taxon>
        <taxon>Actinomycetes</taxon>
        <taxon>Kitasatosporales</taxon>
        <taxon>Streptomycetaceae</taxon>
        <taxon>Streptacidiphilus</taxon>
    </lineage>
</organism>
<evidence type="ECO:0000256" key="4">
    <source>
        <dbReference type="ARBA" id="ARBA00022807"/>
    </source>
</evidence>
<dbReference type="PROSITE" id="PS51935">
    <property type="entry name" value="NLPC_P60"/>
    <property type="match status" value="1"/>
</dbReference>
<dbReference type="PANTHER" id="PTHR47053:SF1">
    <property type="entry name" value="MUREIN DD-ENDOPEPTIDASE MEPH-RELATED"/>
    <property type="match status" value="1"/>
</dbReference>
<protein>
    <submittedName>
        <fullName evidence="8">C40 family peptidase</fullName>
    </submittedName>
</protein>
<keyword evidence="2" id="KW-0645">Protease</keyword>
<evidence type="ECO:0000256" key="6">
    <source>
        <dbReference type="SAM" id="SignalP"/>
    </source>
</evidence>
<comment type="caution">
    <text evidence="8">The sequence shown here is derived from an EMBL/GenBank/DDBJ whole genome shotgun (WGS) entry which is preliminary data.</text>
</comment>
<dbReference type="GO" id="GO:0008234">
    <property type="term" value="F:cysteine-type peptidase activity"/>
    <property type="evidence" value="ECO:0007669"/>
    <property type="project" value="UniProtKB-KW"/>
</dbReference>
<evidence type="ECO:0000313" key="8">
    <source>
        <dbReference type="EMBL" id="MBF9071056.1"/>
    </source>
</evidence>
<dbReference type="Gene3D" id="3.90.1720.10">
    <property type="entry name" value="endopeptidase domain like (from Nostoc punctiforme)"/>
    <property type="match status" value="1"/>
</dbReference>
<keyword evidence="9" id="KW-1185">Reference proteome</keyword>
<evidence type="ECO:0000256" key="1">
    <source>
        <dbReference type="ARBA" id="ARBA00007074"/>
    </source>
</evidence>
<dbReference type="Gene3D" id="6.10.250.3150">
    <property type="match status" value="1"/>
</dbReference>
<keyword evidence="3" id="KW-0378">Hydrolase</keyword>
<keyword evidence="4" id="KW-0788">Thiol protease</keyword>
<dbReference type="Pfam" id="PF00877">
    <property type="entry name" value="NLPC_P60"/>
    <property type="match status" value="1"/>
</dbReference>
<sequence>MANHRRPRQTSRARVSVLTAAAATVVALSAQTAAQAAPTVSVKDAQTQVDADRQDASVKTEQYDNAHQQQQNLQQKVAVIQAEIARQQAQINNELGQLGQIANAQYASGEIDPTVQLLLSSDPQHFLDQATSQDELTANQTSELSQLVAQEATLNREKAQAASELAQEQALLSQMSSAKSEALAKLAHAQSILNTLTAAEQAAVNNANNGGGYGSGGSTSNWNGTIDLSGISPTARTAMLAAEQWIGKTPYLWGGSTPSGFDCSGLVMWAYGQAGVSLPHSSYADESVGTAVPSLADAMPGDIIVMEGGGHVGLYAGNNMLLNAPEYGYDVSVQPMSYFGGIVAIRRM</sequence>
<keyword evidence="6" id="KW-0732">Signal</keyword>
<evidence type="ECO:0000256" key="5">
    <source>
        <dbReference type="SAM" id="Coils"/>
    </source>
</evidence>
<feature type="signal peptide" evidence="6">
    <location>
        <begin position="1"/>
        <end position="36"/>
    </location>
</feature>
<gene>
    <name evidence="8" type="ORF">I2501_23850</name>
</gene>
<dbReference type="InterPro" id="IPR051202">
    <property type="entry name" value="Peptidase_C40"/>
</dbReference>
<dbReference type="RefSeq" id="WP_196196213.1">
    <property type="nucleotide sequence ID" value="NZ_JADPRT010000010.1"/>
</dbReference>
<evidence type="ECO:0000256" key="2">
    <source>
        <dbReference type="ARBA" id="ARBA00022670"/>
    </source>
</evidence>
<dbReference type="InterPro" id="IPR000064">
    <property type="entry name" value="NLP_P60_dom"/>
</dbReference>
<accession>A0A931B8N1</accession>
<evidence type="ECO:0000313" key="9">
    <source>
        <dbReference type="Proteomes" id="UP000657385"/>
    </source>
</evidence>